<evidence type="ECO:0000313" key="8">
    <source>
        <dbReference type="EMBL" id="GGA59087.1"/>
    </source>
</evidence>
<keyword evidence="3 6" id="KW-0479">Metal-binding</keyword>
<evidence type="ECO:0000259" key="7">
    <source>
        <dbReference type="SMART" id="SM00829"/>
    </source>
</evidence>
<organism evidence="8 9">
    <name type="scientific">Pelagibacterium lentulum</name>
    <dbReference type="NCBI Taxonomy" id="2029865"/>
    <lineage>
        <taxon>Bacteria</taxon>
        <taxon>Pseudomonadati</taxon>
        <taxon>Pseudomonadota</taxon>
        <taxon>Alphaproteobacteria</taxon>
        <taxon>Hyphomicrobiales</taxon>
        <taxon>Devosiaceae</taxon>
        <taxon>Pelagibacterium</taxon>
    </lineage>
</organism>
<dbReference type="SUPFAM" id="SSF51735">
    <property type="entry name" value="NAD(P)-binding Rossmann-fold domains"/>
    <property type="match status" value="1"/>
</dbReference>
<evidence type="ECO:0000256" key="6">
    <source>
        <dbReference type="RuleBase" id="RU361277"/>
    </source>
</evidence>
<evidence type="ECO:0000256" key="4">
    <source>
        <dbReference type="ARBA" id="ARBA00022833"/>
    </source>
</evidence>
<dbReference type="PANTHER" id="PTHR42940">
    <property type="entry name" value="ALCOHOL DEHYDROGENASE 1-RELATED"/>
    <property type="match status" value="1"/>
</dbReference>
<gene>
    <name evidence="8" type="ORF">GCM10011499_31500</name>
</gene>
<evidence type="ECO:0000256" key="5">
    <source>
        <dbReference type="ARBA" id="ARBA00023002"/>
    </source>
</evidence>
<dbReference type="SMART" id="SM00829">
    <property type="entry name" value="PKS_ER"/>
    <property type="match status" value="1"/>
</dbReference>
<dbReference type="GO" id="GO:0008270">
    <property type="term" value="F:zinc ion binding"/>
    <property type="evidence" value="ECO:0007669"/>
    <property type="project" value="InterPro"/>
</dbReference>
<dbReference type="InterPro" id="IPR013154">
    <property type="entry name" value="ADH-like_N"/>
</dbReference>
<comment type="similarity">
    <text evidence="2 6">Belongs to the zinc-containing alcohol dehydrogenase family.</text>
</comment>
<feature type="domain" description="Enoyl reductase (ER)" evidence="7">
    <location>
        <begin position="8"/>
        <end position="326"/>
    </location>
</feature>
<protein>
    <submittedName>
        <fullName evidence="8">Alcohol dehydrogenase</fullName>
    </submittedName>
</protein>
<reference evidence="8 9" key="1">
    <citation type="journal article" date="2014" name="Int. J. Syst. Evol. Microbiol.">
        <title>Complete genome sequence of Corynebacterium casei LMG S-19264T (=DSM 44701T), isolated from a smear-ripened cheese.</title>
        <authorList>
            <consortium name="US DOE Joint Genome Institute (JGI-PGF)"/>
            <person name="Walter F."/>
            <person name="Albersmeier A."/>
            <person name="Kalinowski J."/>
            <person name="Ruckert C."/>
        </authorList>
    </citation>
    <scope>NUCLEOTIDE SEQUENCE [LARGE SCALE GENOMIC DNA]</scope>
    <source>
        <strain evidence="8 9">CGMCC 1.15896</strain>
    </source>
</reference>
<evidence type="ECO:0000256" key="2">
    <source>
        <dbReference type="ARBA" id="ARBA00008072"/>
    </source>
</evidence>
<sequence>MRAAIASGAKQPWQVHTLADPEPGFNQVLVRVRASGICHNDLRQSSGEFGGHFPKTLGHEPAGEIVAVGPGVHHRKVGDRVGVMLWQGACGRCEWCQRGKPIFCAESVGTSMHMPGSHAELMIALADATVLLPDGLSYEQAAPIFCAGYTAYSGLRSAEPRPGDIIAVVGIGGLGHLAIQYAKAAGFRTIALCRNPDKDSLIRKLGADEIVRDGNGLAAAGGADIVLGTSVSTEAQIEAMQGLRPEGRLVVMGFERKPLPLPVGAMIARRLRVIGSQHNEREHLYEALALSAQGKVTAFTETYRLDDIDTARERLEQGKVRFRAVVVM</sequence>
<proteinExistence type="inferred from homology"/>
<dbReference type="GO" id="GO:0005737">
    <property type="term" value="C:cytoplasm"/>
    <property type="evidence" value="ECO:0007669"/>
    <property type="project" value="TreeGrafter"/>
</dbReference>
<dbReference type="SUPFAM" id="SSF50129">
    <property type="entry name" value="GroES-like"/>
    <property type="match status" value="1"/>
</dbReference>
<keyword evidence="9" id="KW-1185">Reference proteome</keyword>
<dbReference type="Gene3D" id="3.90.180.10">
    <property type="entry name" value="Medium-chain alcohol dehydrogenases, catalytic domain"/>
    <property type="match status" value="1"/>
</dbReference>
<dbReference type="Gene3D" id="3.40.50.720">
    <property type="entry name" value="NAD(P)-binding Rossmann-like Domain"/>
    <property type="match status" value="1"/>
</dbReference>
<dbReference type="PANTHER" id="PTHR42940:SF7">
    <property type="entry name" value="ALCOHOL DEHYDROGENASE-LIKE N-TERMINAL DOMAIN-CONTAINING PROTEIN"/>
    <property type="match status" value="1"/>
</dbReference>
<dbReference type="InterPro" id="IPR020843">
    <property type="entry name" value="ER"/>
</dbReference>
<dbReference type="RefSeq" id="WP_127071866.1">
    <property type="nucleotide sequence ID" value="NZ_BMKB01000005.1"/>
</dbReference>
<dbReference type="InterPro" id="IPR002328">
    <property type="entry name" value="ADH_Zn_CS"/>
</dbReference>
<keyword evidence="4 6" id="KW-0862">Zinc</keyword>
<dbReference type="PROSITE" id="PS00059">
    <property type="entry name" value="ADH_ZINC"/>
    <property type="match status" value="1"/>
</dbReference>
<dbReference type="EMBL" id="BMKB01000005">
    <property type="protein sequence ID" value="GGA59087.1"/>
    <property type="molecule type" value="Genomic_DNA"/>
</dbReference>
<dbReference type="OrthoDB" id="9770544at2"/>
<dbReference type="Pfam" id="PF00107">
    <property type="entry name" value="ADH_zinc_N"/>
    <property type="match status" value="1"/>
</dbReference>
<dbReference type="GO" id="GO:0004022">
    <property type="term" value="F:alcohol dehydrogenase (NAD+) activity"/>
    <property type="evidence" value="ECO:0007669"/>
    <property type="project" value="TreeGrafter"/>
</dbReference>
<dbReference type="Proteomes" id="UP000596977">
    <property type="component" value="Unassembled WGS sequence"/>
</dbReference>
<evidence type="ECO:0000256" key="1">
    <source>
        <dbReference type="ARBA" id="ARBA00001947"/>
    </source>
</evidence>
<comment type="caution">
    <text evidence="8">The sequence shown here is derived from an EMBL/GenBank/DDBJ whole genome shotgun (WGS) entry which is preliminary data.</text>
</comment>
<dbReference type="AlphaFoldDB" id="A0A916W1S8"/>
<comment type="cofactor">
    <cofactor evidence="1 6">
        <name>Zn(2+)</name>
        <dbReference type="ChEBI" id="CHEBI:29105"/>
    </cofactor>
</comment>
<dbReference type="InterPro" id="IPR036291">
    <property type="entry name" value="NAD(P)-bd_dom_sf"/>
</dbReference>
<accession>A0A916W1S8</accession>
<dbReference type="InterPro" id="IPR013149">
    <property type="entry name" value="ADH-like_C"/>
</dbReference>
<evidence type="ECO:0000313" key="9">
    <source>
        <dbReference type="Proteomes" id="UP000596977"/>
    </source>
</evidence>
<dbReference type="Pfam" id="PF08240">
    <property type="entry name" value="ADH_N"/>
    <property type="match status" value="1"/>
</dbReference>
<name>A0A916W1S8_9HYPH</name>
<keyword evidence="5" id="KW-0560">Oxidoreductase</keyword>
<dbReference type="InterPro" id="IPR011032">
    <property type="entry name" value="GroES-like_sf"/>
</dbReference>
<evidence type="ECO:0000256" key="3">
    <source>
        <dbReference type="ARBA" id="ARBA00022723"/>
    </source>
</evidence>